<comment type="caution">
    <text evidence="2">The sequence shown here is derived from an EMBL/GenBank/DDBJ whole genome shotgun (WGS) entry which is preliminary data.</text>
</comment>
<name>A0ABD2JWP7_HETSC</name>
<feature type="region of interest" description="Disordered" evidence="1">
    <location>
        <begin position="1"/>
        <end position="20"/>
    </location>
</feature>
<reference evidence="2 3" key="1">
    <citation type="submission" date="2024-10" db="EMBL/GenBank/DDBJ databases">
        <authorList>
            <person name="Kim D."/>
        </authorList>
    </citation>
    <scope>NUCLEOTIDE SEQUENCE [LARGE SCALE GENOMIC DNA]</scope>
    <source>
        <strain evidence="2">Taebaek</strain>
    </source>
</reference>
<feature type="compositionally biased region" description="Low complexity" evidence="1">
    <location>
        <begin position="1"/>
        <end position="12"/>
    </location>
</feature>
<evidence type="ECO:0000313" key="2">
    <source>
        <dbReference type="EMBL" id="KAL3095022.1"/>
    </source>
</evidence>
<sequence>MPRSCSNSSSSDDSTKPDTARLSHWTNSEICGDKTTQYICTNASILAHQMLKFELIKKFRHHAVRVERIREARQLRGACEIQRHHRGQINLPFASMEDIFRGMSGLGTYNLCKFNCHDWSKEFMDKVMKKHHDWYATKPMLERIQECHMVEILRTERRHVCVVTFDCPCHVNMTISYELTRHGKRQS</sequence>
<evidence type="ECO:0000256" key="1">
    <source>
        <dbReference type="SAM" id="MobiDB-lite"/>
    </source>
</evidence>
<dbReference type="AlphaFoldDB" id="A0ABD2JWP7"/>
<organism evidence="2 3">
    <name type="scientific">Heterodera schachtii</name>
    <name type="common">Sugarbeet cyst nematode worm</name>
    <name type="synonym">Tylenchus schachtii</name>
    <dbReference type="NCBI Taxonomy" id="97005"/>
    <lineage>
        <taxon>Eukaryota</taxon>
        <taxon>Metazoa</taxon>
        <taxon>Ecdysozoa</taxon>
        <taxon>Nematoda</taxon>
        <taxon>Chromadorea</taxon>
        <taxon>Rhabditida</taxon>
        <taxon>Tylenchina</taxon>
        <taxon>Tylenchomorpha</taxon>
        <taxon>Tylenchoidea</taxon>
        <taxon>Heteroderidae</taxon>
        <taxon>Heteroderinae</taxon>
        <taxon>Heterodera</taxon>
    </lineage>
</organism>
<evidence type="ECO:0000313" key="3">
    <source>
        <dbReference type="Proteomes" id="UP001620645"/>
    </source>
</evidence>
<accession>A0ABD2JWP7</accession>
<dbReference type="Proteomes" id="UP001620645">
    <property type="component" value="Unassembled WGS sequence"/>
</dbReference>
<keyword evidence="3" id="KW-1185">Reference proteome</keyword>
<dbReference type="EMBL" id="JBICCN010000085">
    <property type="protein sequence ID" value="KAL3095022.1"/>
    <property type="molecule type" value="Genomic_DNA"/>
</dbReference>
<proteinExistence type="predicted"/>
<gene>
    <name evidence="2" type="ORF">niasHS_006373</name>
</gene>
<protein>
    <submittedName>
        <fullName evidence="2">Uncharacterized protein</fullName>
    </submittedName>
</protein>